<evidence type="ECO:0000256" key="1">
    <source>
        <dbReference type="SAM" id="MobiDB-lite"/>
    </source>
</evidence>
<dbReference type="InterPro" id="IPR055553">
    <property type="entry name" value="DUF7129"/>
</dbReference>
<dbReference type="AlphaFoldDB" id="A0AAW4PDK5"/>
<organism evidence="3 4">
    <name type="scientific">Haloarcula nitratireducens</name>
    <dbReference type="NCBI Taxonomy" id="2487749"/>
    <lineage>
        <taxon>Archaea</taxon>
        <taxon>Methanobacteriati</taxon>
        <taxon>Methanobacteriota</taxon>
        <taxon>Stenosarchaea group</taxon>
        <taxon>Halobacteria</taxon>
        <taxon>Halobacteriales</taxon>
        <taxon>Haloarculaceae</taxon>
        <taxon>Haloarcula</taxon>
    </lineage>
</organism>
<sequence>MPRWSDPAPRSEEQLFECLGCGTRVSRARSPPRCEDCGGEMKNLSVPRPE</sequence>
<protein>
    <submittedName>
        <fullName evidence="3">Rubrerythrin-like domain-containing protein</fullName>
    </submittedName>
</protein>
<dbReference type="RefSeq" id="WP_220580446.1">
    <property type="nucleotide sequence ID" value="NZ_RKLT01000004.1"/>
</dbReference>
<dbReference type="Pfam" id="PF23455">
    <property type="entry name" value="DUF7129"/>
    <property type="match status" value="1"/>
</dbReference>
<keyword evidence="4" id="KW-1185">Reference proteome</keyword>
<comment type="caution">
    <text evidence="3">The sequence shown here is derived from an EMBL/GenBank/DDBJ whole genome shotgun (WGS) entry which is preliminary data.</text>
</comment>
<name>A0AAW4PDK5_9EURY</name>
<reference evidence="3 4" key="1">
    <citation type="submission" date="2021-06" db="EMBL/GenBank/DDBJ databases">
        <title>Halomicroarcula sp. a new haloarchaeum isolated from saline soil.</title>
        <authorList>
            <person name="Duran-Viseras A."/>
            <person name="Sanchez-Porro C."/>
            <person name="Ventosa A."/>
        </authorList>
    </citation>
    <scope>NUCLEOTIDE SEQUENCE [LARGE SCALE GENOMIC DNA]</scope>
    <source>
        <strain evidence="3 4">F27</strain>
    </source>
</reference>
<accession>A0AAW4PDK5</accession>
<evidence type="ECO:0000313" key="4">
    <source>
        <dbReference type="Proteomes" id="UP001430455"/>
    </source>
</evidence>
<proteinExistence type="predicted"/>
<evidence type="ECO:0000259" key="2">
    <source>
        <dbReference type="Pfam" id="PF23455"/>
    </source>
</evidence>
<dbReference type="Proteomes" id="UP001430455">
    <property type="component" value="Unassembled WGS sequence"/>
</dbReference>
<gene>
    <name evidence="3" type="ORF">EGH23_13140</name>
</gene>
<feature type="domain" description="DUF7129" evidence="2">
    <location>
        <begin position="11"/>
        <end position="48"/>
    </location>
</feature>
<feature type="region of interest" description="Disordered" evidence="1">
    <location>
        <begin position="31"/>
        <end position="50"/>
    </location>
</feature>
<dbReference type="NCBIfam" id="NF033497">
    <property type="entry name" value="rubre_like_arch"/>
    <property type="match status" value="1"/>
</dbReference>
<dbReference type="EMBL" id="RKLT01000004">
    <property type="protein sequence ID" value="MBX0295822.1"/>
    <property type="molecule type" value="Genomic_DNA"/>
</dbReference>
<evidence type="ECO:0000313" key="3">
    <source>
        <dbReference type="EMBL" id="MBX0295822.1"/>
    </source>
</evidence>